<dbReference type="PANTHER" id="PTHR30086">
    <property type="entry name" value="ARGININE EXPORTER PROTEIN ARGO"/>
    <property type="match status" value="1"/>
</dbReference>
<reference evidence="7" key="1">
    <citation type="submission" date="2022-10" db="EMBL/GenBank/DDBJ databases">
        <title>Complete genome sequence of Schlegelella aquatica LMG 23380.</title>
        <authorList>
            <person name="Musilova J."/>
            <person name="Kourilova X."/>
            <person name="Bezdicek M."/>
            <person name="Hermankova K."/>
            <person name="Obruca S."/>
            <person name="Sedlar K."/>
        </authorList>
    </citation>
    <scope>NUCLEOTIDE SEQUENCE</scope>
    <source>
        <strain evidence="7">LMG 23380</strain>
    </source>
</reference>
<dbReference type="PANTHER" id="PTHR30086:SF20">
    <property type="entry name" value="ARGININE EXPORTER PROTEIN ARGO-RELATED"/>
    <property type="match status" value="1"/>
</dbReference>
<protein>
    <submittedName>
        <fullName evidence="7">LysE family translocator</fullName>
    </submittedName>
</protein>
<keyword evidence="2" id="KW-1003">Cell membrane</keyword>
<dbReference type="InterPro" id="IPR001123">
    <property type="entry name" value="LeuE-type"/>
</dbReference>
<feature type="transmembrane region" description="Helical" evidence="6">
    <location>
        <begin position="75"/>
        <end position="93"/>
    </location>
</feature>
<feature type="transmembrane region" description="Helical" evidence="6">
    <location>
        <begin position="144"/>
        <end position="165"/>
    </location>
</feature>
<keyword evidence="4 6" id="KW-1133">Transmembrane helix</keyword>
<evidence type="ECO:0000256" key="3">
    <source>
        <dbReference type="ARBA" id="ARBA00022692"/>
    </source>
</evidence>
<evidence type="ECO:0000256" key="1">
    <source>
        <dbReference type="ARBA" id="ARBA00004651"/>
    </source>
</evidence>
<feature type="transmembrane region" description="Helical" evidence="6">
    <location>
        <begin position="41"/>
        <end position="69"/>
    </location>
</feature>
<keyword evidence="3 6" id="KW-0812">Transmembrane</keyword>
<evidence type="ECO:0000256" key="5">
    <source>
        <dbReference type="ARBA" id="ARBA00023136"/>
    </source>
</evidence>
<sequence length="208" mass="21258">MDAVHDLPLFLAAGLLLNFTPGPDMLYVIGTSTSRGVRAGWLAALGIGAGCLVHVGLAAVGISAVIASSPWAFELVKYLGAAYLVYAGLALLWRRGPAADGGAPRATDGVFVQGMLVNVLNPKVALFFLAFLPQFIDASSPGKAWAFTILGLLFTATGTAVNLAAAAAAGTLQARLRARGGGPGRWIDKVVGGVFVALGVRLALSART</sequence>
<keyword evidence="8" id="KW-1185">Reference proteome</keyword>
<evidence type="ECO:0000256" key="2">
    <source>
        <dbReference type="ARBA" id="ARBA00022475"/>
    </source>
</evidence>
<evidence type="ECO:0000313" key="7">
    <source>
        <dbReference type="EMBL" id="UZD56356.1"/>
    </source>
</evidence>
<dbReference type="Proteomes" id="UP001163266">
    <property type="component" value="Chromosome"/>
</dbReference>
<dbReference type="PIRSF" id="PIRSF006324">
    <property type="entry name" value="LeuE"/>
    <property type="match status" value="1"/>
</dbReference>
<keyword evidence="5 6" id="KW-0472">Membrane</keyword>
<feature type="transmembrane region" description="Helical" evidence="6">
    <location>
        <begin position="6"/>
        <end position="29"/>
    </location>
</feature>
<gene>
    <name evidence="7" type="ORF">OMP39_07285</name>
</gene>
<dbReference type="RefSeq" id="WP_264894316.1">
    <property type="nucleotide sequence ID" value="NZ_CP110257.1"/>
</dbReference>
<organism evidence="7 8">
    <name type="scientific">Caldimonas aquatica</name>
    <dbReference type="NCBI Taxonomy" id="376175"/>
    <lineage>
        <taxon>Bacteria</taxon>
        <taxon>Pseudomonadati</taxon>
        <taxon>Pseudomonadota</taxon>
        <taxon>Betaproteobacteria</taxon>
        <taxon>Burkholderiales</taxon>
        <taxon>Sphaerotilaceae</taxon>
        <taxon>Caldimonas</taxon>
    </lineage>
</organism>
<name>A0ABY6MWH1_9BURK</name>
<proteinExistence type="predicted"/>
<evidence type="ECO:0000313" key="8">
    <source>
        <dbReference type="Proteomes" id="UP001163266"/>
    </source>
</evidence>
<evidence type="ECO:0000256" key="6">
    <source>
        <dbReference type="SAM" id="Phobius"/>
    </source>
</evidence>
<feature type="transmembrane region" description="Helical" evidence="6">
    <location>
        <begin position="114"/>
        <end position="132"/>
    </location>
</feature>
<dbReference type="EMBL" id="CP110257">
    <property type="protein sequence ID" value="UZD56356.1"/>
    <property type="molecule type" value="Genomic_DNA"/>
</dbReference>
<evidence type="ECO:0000256" key="4">
    <source>
        <dbReference type="ARBA" id="ARBA00022989"/>
    </source>
</evidence>
<accession>A0ABY6MWH1</accession>
<dbReference type="Pfam" id="PF01810">
    <property type="entry name" value="LysE"/>
    <property type="match status" value="1"/>
</dbReference>
<comment type="subcellular location">
    <subcellularLocation>
        <location evidence="1">Cell membrane</location>
        <topology evidence="1">Multi-pass membrane protein</topology>
    </subcellularLocation>
</comment>